<organism evidence="2 3">
    <name type="scientific">Catenuloplanes niger</name>
    <dbReference type="NCBI Taxonomy" id="587534"/>
    <lineage>
        <taxon>Bacteria</taxon>
        <taxon>Bacillati</taxon>
        <taxon>Actinomycetota</taxon>
        <taxon>Actinomycetes</taxon>
        <taxon>Micromonosporales</taxon>
        <taxon>Micromonosporaceae</taxon>
        <taxon>Catenuloplanes</taxon>
    </lineage>
</organism>
<accession>A0AAE3ZN02</accession>
<comment type="caution">
    <text evidence="2">The sequence shown here is derived from an EMBL/GenBank/DDBJ whole genome shotgun (WGS) entry which is preliminary data.</text>
</comment>
<feature type="signal peptide" evidence="1">
    <location>
        <begin position="1"/>
        <end position="24"/>
    </location>
</feature>
<dbReference type="AlphaFoldDB" id="A0AAE3ZN02"/>
<reference evidence="2 3" key="1">
    <citation type="submission" date="2023-07" db="EMBL/GenBank/DDBJ databases">
        <title>Sequencing the genomes of 1000 actinobacteria strains.</title>
        <authorList>
            <person name="Klenk H.-P."/>
        </authorList>
    </citation>
    <scope>NUCLEOTIDE SEQUENCE [LARGE SCALE GENOMIC DNA]</scope>
    <source>
        <strain evidence="2 3">DSM 44711</strain>
    </source>
</reference>
<evidence type="ECO:0008006" key="4">
    <source>
        <dbReference type="Google" id="ProtNLM"/>
    </source>
</evidence>
<evidence type="ECO:0000313" key="3">
    <source>
        <dbReference type="Proteomes" id="UP001183629"/>
    </source>
</evidence>
<sequence length="166" mass="16952">MRRHRPLPAVLSAALLLAGCGVPASDPVAAGDAPTGVAPGVTLYFVDDAGRLVPQLRETGRLGTVPEALALLLAGPPRDGDVHTEITSAGGVTRVVVTTSPGLMHLAVPLAGYEVTSRGIDQIVCTAVGVAVQRGEPRDIRVRVSLTIPSPESGTVRDCPVIGAGR</sequence>
<protein>
    <recommendedName>
        <fullName evidence="4">GerMN domain-containing protein</fullName>
    </recommendedName>
</protein>
<dbReference type="RefSeq" id="WP_310409910.1">
    <property type="nucleotide sequence ID" value="NZ_JAVDYC010000001.1"/>
</dbReference>
<dbReference type="Proteomes" id="UP001183629">
    <property type="component" value="Unassembled WGS sequence"/>
</dbReference>
<keyword evidence="1" id="KW-0732">Signal</keyword>
<dbReference type="EMBL" id="JAVDYC010000001">
    <property type="protein sequence ID" value="MDR7321128.1"/>
    <property type="molecule type" value="Genomic_DNA"/>
</dbReference>
<name>A0AAE3ZN02_9ACTN</name>
<evidence type="ECO:0000256" key="1">
    <source>
        <dbReference type="SAM" id="SignalP"/>
    </source>
</evidence>
<evidence type="ECO:0000313" key="2">
    <source>
        <dbReference type="EMBL" id="MDR7321128.1"/>
    </source>
</evidence>
<proteinExistence type="predicted"/>
<dbReference type="PROSITE" id="PS51257">
    <property type="entry name" value="PROKAR_LIPOPROTEIN"/>
    <property type="match status" value="1"/>
</dbReference>
<keyword evidence="3" id="KW-1185">Reference proteome</keyword>
<gene>
    <name evidence="2" type="ORF">J2S44_001378</name>
</gene>
<feature type="chain" id="PRO_5042276162" description="GerMN domain-containing protein" evidence="1">
    <location>
        <begin position="25"/>
        <end position="166"/>
    </location>
</feature>